<protein>
    <recommendedName>
        <fullName evidence="3 10">Pyruvate formate-lyase-activating enzyme</fullName>
        <ecNumber evidence="10">1.97.1.4</ecNumber>
    </recommendedName>
</protein>
<dbReference type="SUPFAM" id="SSF102114">
    <property type="entry name" value="Radical SAM enzymes"/>
    <property type="match status" value="1"/>
</dbReference>
<dbReference type="RefSeq" id="WP_045749900.1">
    <property type="nucleotide sequence ID" value="NZ_FUZK01000004.1"/>
</dbReference>
<keyword evidence="8 10" id="KW-0408">Iron</keyword>
<evidence type="ECO:0000259" key="11">
    <source>
        <dbReference type="PROSITE" id="PS51918"/>
    </source>
</evidence>
<dbReference type="GO" id="GO:0005737">
    <property type="term" value="C:cytoplasm"/>
    <property type="evidence" value="ECO:0007669"/>
    <property type="project" value="UniProtKB-SubCell"/>
</dbReference>
<keyword evidence="10" id="KW-0963">Cytoplasm</keyword>
<dbReference type="InterPro" id="IPR001989">
    <property type="entry name" value="Radical_activat_CS"/>
</dbReference>
<dbReference type="InterPro" id="IPR006638">
    <property type="entry name" value="Elp3/MiaA/NifB-like_rSAM"/>
</dbReference>
<dbReference type="SFLD" id="SFLDG01066">
    <property type="entry name" value="organic_radical-activating_enz"/>
    <property type="match status" value="1"/>
</dbReference>
<dbReference type="EC" id="1.97.1.4" evidence="10"/>
<dbReference type="AlphaFoldDB" id="A0A061AKC9"/>
<reference evidence="13" key="1">
    <citation type="submission" date="2014-05" db="EMBL/GenBank/DDBJ databases">
        <authorList>
            <person name="Kube M."/>
        </authorList>
    </citation>
    <scope>NUCLEOTIDE SEQUENCE [LARGE SCALE GENOMIC DNA]</scope>
</reference>
<comment type="subcellular location">
    <subcellularLocation>
        <location evidence="10">Cytoplasm</location>
    </subcellularLocation>
</comment>
<proteinExistence type="inferred from homology"/>
<name>A0A061AKC9_9MOLU</name>
<dbReference type="InterPro" id="IPR058240">
    <property type="entry name" value="rSAM_sf"/>
</dbReference>
<dbReference type="PROSITE" id="PS01087">
    <property type="entry name" value="RADICAL_ACTIVATING"/>
    <property type="match status" value="1"/>
</dbReference>
<dbReference type="PROSITE" id="PS51918">
    <property type="entry name" value="RADICAL_SAM"/>
    <property type="match status" value="1"/>
</dbReference>
<dbReference type="HOGENOM" id="CLU_058969_1_1_14"/>
<keyword evidence="4 10" id="KW-0004">4Fe-4S</keyword>
<dbReference type="EMBL" id="LK028559">
    <property type="protein sequence ID" value="CDR31492.1"/>
    <property type="molecule type" value="Genomic_DNA"/>
</dbReference>
<comment type="function">
    <text evidence="1 10">Activation of pyruvate formate-lyase under anaerobic conditions by generation of an organic free radical, using S-adenosylmethionine and reduced flavodoxin as cosubstrates to produce 5'-deoxy-adenosine.</text>
</comment>
<dbReference type="InterPro" id="IPR012838">
    <property type="entry name" value="PFL1_activating"/>
</dbReference>
<dbReference type="InterPro" id="IPR007197">
    <property type="entry name" value="rSAM"/>
</dbReference>
<dbReference type="Pfam" id="PF04055">
    <property type="entry name" value="Radical_SAM"/>
    <property type="match status" value="1"/>
</dbReference>
<dbReference type="InterPro" id="IPR012839">
    <property type="entry name" value="Organic_radical_activase"/>
</dbReference>
<dbReference type="Proteomes" id="UP000032434">
    <property type="component" value="Chromosome 1"/>
</dbReference>
<gene>
    <name evidence="12" type="primary">pflA</name>
    <name evidence="12" type="ORF">Aocu_14190</name>
</gene>
<dbReference type="NCBIfam" id="TIGR02493">
    <property type="entry name" value="PFLA"/>
    <property type="match status" value="1"/>
</dbReference>
<keyword evidence="12" id="KW-0670">Pyruvate</keyword>
<keyword evidence="6 10" id="KW-0479">Metal-binding</keyword>
<evidence type="ECO:0000256" key="3">
    <source>
        <dbReference type="ARBA" id="ARBA00021356"/>
    </source>
</evidence>
<dbReference type="InParanoid" id="A0A061AKC9"/>
<sequence>MKDSNVTEILGNVHSIENFGAFDGPGLRYVLFLQGCPLRCKFCHNRDTWGTEENKLMTVDEILKDYKRFKAFYKGGGLTVSGGEATLQLPFLIELFKAFKKEGIHTCLDTAAGTFRESRIDEFDELLKYTDLVLLDIKHIDDEKHKWLTGATNQNILKFAKYSSDLGVPTVIRHVLLPEINSSDEDLYRLRSFIDTMENVVGIDILPYHKKGIMKWEKMGIPYELGHIEEPTEELISHAENILKNNYKFMK</sequence>
<dbReference type="Gene3D" id="3.20.20.70">
    <property type="entry name" value="Aldolase class I"/>
    <property type="match status" value="1"/>
</dbReference>
<keyword evidence="7 10" id="KW-0560">Oxidoreductase</keyword>
<dbReference type="SMART" id="SM00729">
    <property type="entry name" value="Elp3"/>
    <property type="match status" value="1"/>
</dbReference>
<evidence type="ECO:0000256" key="4">
    <source>
        <dbReference type="ARBA" id="ARBA00022485"/>
    </source>
</evidence>
<dbReference type="KEGG" id="aoc:Aocu_14190"/>
<keyword evidence="9 10" id="KW-0411">Iron-sulfur</keyword>
<evidence type="ECO:0000256" key="10">
    <source>
        <dbReference type="RuleBase" id="RU362053"/>
    </source>
</evidence>
<feature type="domain" description="Radical SAM core" evidence="11">
    <location>
        <begin position="22"/>
        <end position="245"/>
    </location>
</feature>
<evidence type="ECO:0000256" key="5">
    <source>
        <dbReference type="ARBA" id="ARBA00022691"/>
    </source>
</evidence>
<evidence type="ECO:0000256" key="6">
    <source>
        <dbReference type="ARBA" id="ARBA00022723"/>
    </source>
</evidence>
<dbReference type="PANTHER" id="PTHR30352">
    <property type="entry name" value="PYRUVATE FORMATE-LYASE-ACTIVATING ENZYME"/>
    <property type="match status" value="1"/>
</dbReference>
<organism evidence="12 13">
    <name type="scientific">Acholeplasma oculi</name>
    <dbReference type="NCBI Taxonomy" id="35623"/>
    <lineage>
        <taxon>Bacteria</taxon>
        <taxon>Bacillati</taxon>
        <taxon>Mycoplasmatota</taxon>
        <taxon>Mollicutes</taxon>
        <taxon>Acholeplasmatales</taxon>
        <taxon>Acholeplasmataceae</taxon>
        <taxon>Acholeplasma</taxon>
    </lineage>
</organism>
<evidence type="ECO:0000256" key="8">
    <source>
        <dbReference type="ARBA" id="ARBA00023004"/>
    </source>
</evidence>
<evidence type="ECO:0000256" key="2">
    <source>
        <dbReference type="ARBA" id="ARBA00009777"/>
    </source>
</evidence>
<dbReference type="STRING" id="35623.Aocu_14190"/>
<evidence type="ECO:0000313" key="12">
    <source>
        <dbReference type="EMBL" id="CDR31492.1"/>
    </source>
</evidence>
<evidence type="ECO:0000256" key="1">
    <source>
        <dbReference type="ARBA" id="ARBA00003141"/>
    </source>
</evidence>
<comment type="catalytic activity">
    <reaction evidence="10">
        <text>glycyl-[formate C-acetyltransferase] + reduced [flavodoxin] + S-adenosyl-L-methionine = glycin-2-yl radical-[formate C-acetyltransferase] + semiquinone [flavodoxin] + 5'-deoxyadenosine + L-methionine + H(+)</text>
        <dbReference type="Rhea" id="RHEA:19225"/>
        <dbReference type="Rhea" id="RHEA-COMP:10622"/>
        <dbReference type="Rhea" id="RHEA-COMP:12190"/>
        <dbReference type="Rhea" id="RHEA-COMP:12191"/>
        <dbReference type="Rhea" id="RHEA-COMP:14480"/>
        <dbReference type="ChEBI" id="CHEBI:15378"/>
        <dbReference type="ChEBI" id="CHEBI:17319"/>
        <dbReference type="ChEBI" id="CHEBI:29947"/>
        <dbReference type="ChEBI" id="CHEBI:32722"/>
        <dbReference type="ChEBI" id="CHEBI:57618"/>
        <dbReference type="ChEBI" id="CHEBI:57844"/>
        <dbReference type="ChEBI" id="CHEBI:59789"/>
        <dbReference type="ChEBI" id="CHEBI:140311"/>
        <dbReference type="EC" id="1.97.1.4"/>
    </reaction>
</comment>
<keyword evidence="5 10" id="KW-0949">S-adenosyl-L-methionine</keyword>
<dbReference type="GO" id="GO:0046872">
    <property type="term" value="F:metal ion binding"/>
    <property type="evidence" value="ECO:0007669"/>
    <property type="project" value="UniProtKB-UniRule"/>
</dbReference>
<dbReference type="PIRSF" id="PIRSF000371">
    <property type="entry name" value="PFL_act_enz"/>
    <property type="match status" value="1"/>
</dbReference>
<evidence type="ECO:0000313" key="13">
    <source>
        <dbReference type="Proteomes" id="UP000032434"/>
    </source>
</evidence>
<evidence type="ECO:0000256" key="9">
    <source>
        <dbReference type="ARBA" id="ARBA00023014"/>
    </source>
</evidence>
<evidence type="ECO:0000256" key="7">
    <source>
        <dbReference type="ARBA" id="ARBA00023002"/>
    </source>
</evidence>
<accession>A0A061AKC9</accession>
<dbReference type="PANTHER" id="PTHR30352:SF5">
    <property type="entry name" value="PYRUVATE FORMATE-LYASE 1-ACTIVATING ENZYME"/>
    <property type="match status" value="1"/>
</dbReference>
<dbReference type="InterPro" id="IPR034457">
    <property type="entry name" value="Organic_radical-activating"/>
</dbReference>
<dbReference type="InterPro" id="IPR013785">
    <property type="entry name" value="Aldolase_TIM"/>
</dbReference>
<dbReference type="PATRIC" id="fig|35623.3.peg.1420"/>
<dbReference type="GO" id="GO:0051539">
    <property type="term" value="F:4 iron, 4 sulfur cluster binding"/>
    <property type="evidence" value="ECO:0007669"/>
    <property type="project" value="UniProtKB-UniRule"/>
</dbReference>
<dbReference type="GO" id="GO:0016829">
    <property type="term" value="F:lyase activity"/>
    <property type="evidence" value="ECO:0007669"/>
    <property type="project" value="UniProtKB-KW"/>
</dbReference>
<keyword evidence="13" id="KW-1185">Reference proteome</keyword>
<comment type="similarity">
    <text evidence="2 10">Belongs to the organic radical-activating enzymes family.</text>
</comment>
<dbReference type="GO" id="GO:0043365">
    <property type="term" value="F:[formate-C-acetyltransferase]-activating enzyme activity"/>
    <property type="evidence" value="ECO:0007669"/>
    <property type="project" value="UniProtKB-UniRule"/>
</dbReference>
<dbReference type="CDD" id="cd01335">
    <property type="entry name" value="Radical_SAM"/>
    <property type="match status" value="1"/>
</dbReference>
<comment type="cofactor">
    <cofactor evidence="10">
        <name>[4Fe-4S] cluster</name>
        <dbReference type="ChEBI" id="CHEBI:49883"/>
    </cofactor>
    <text evidence="10">Binds 1 [4Fe-4S] cluster. The cluster is coordinated with 3 cysteines and an exchangeable S-adenosyl-L-methionine.</text>
</comment>
<keyword evidence="12" id="KW-0456">Lyase</keyword>
<dbReference type="OrthoDB" id="9782387at2"/>
<dbReference type="SFLD" id="SFLDS00029">
    <property type="entry name" value="Radical_SAM"/>
    <property type="match status" value="1"/>
</dbReference>